<reference evidence="1 2" key="1">
    <citation type="submission" date="2016-08" db="EMBL/GenBank/DDBJ databases">
        <authorList>
            <person name="Seilhamer J.J."/>
        </authorList>
    </citation>
    <scope>NUCLEOTIDE SEQUENCE [LARGE SCALE GENOMIC DNA]</scope>
    <source>
        <strain evidence="1 2">VC14762</strain>
    </source>
</reference>
<dbReference type="EMBL" id="MUTJ01000070">
    <property type="protein sequence ID" value="ONU82039.1"/>
    <property type="molecule type" value="Genomic_DNA"/>
</dbReference>
<gene>
    <name evidence="1" type="ORF">A8E72_21570</name>
</gene>
<proteinExistence type="predicted"/>
<comment type="caution">
    <text evidence="1">The sequence shown here is derived from an EMBL/GenBank/DDBJ whole genome shotgun (WGS) entry which is preliminary data.</text>
</comment>
<evidence type="ECO:0000313" key="2">
    <source>
        <dbReference type="Proteomes" id="UP000188543"/>
    </source>
</evidence>
<dbReference type="Proteomes" id="UP000188543">
    <property type="component" value="Unassembled WGS sequence"/>
</dbReference>
<evidence type="ECO:0000313" key="1">
    <source>
        <dbReference type="EMBL" id="ONU82039.1"/>
    </source>
</evidence>
<accession>A0A1V2W079</accession>
<name>A0A1V2W079_9BURK</name>
<organism evidence="1 2">
    <name type="scientific">Burkholderia cenocepacia</name>
    <dbReference type="NCBI Taxonomy" id="95486"/>
    <lineage>
        <taxon>Bacteria</taxon>
        <taxon>Pseudomonadati</taxon>
        <taxon>Pseudomonadota</taxon>
        <taxon>Betaproteobacteria</taxon>
        <taxon>Burkholderiales</taxon>
        <taxon>Burkholderiaceae</taxon>
        <taxon>Burkholderia</taxon>
        <taxon>Burkholderia cepacia complex</taxon>
    </lineage>
</organism>
<dbReference type="OrthoDB" id="9030384at2"/>
<protein>
    <submittedName>
        <fullName evidence="1">Uncharacterized protein</fullName>
    </submittedName>
</protein>
<sequence>MKHPQLSRAADLPTMCRTISAAGMTGACTSPAMRAVASRGRRVTPVANGRAPRPGISIIRRHDEQPIPRPRRPCRRT</sequence>
<dbReference type="PROSITE" id="PS51257">
    <property type="entry name" value="PROKAR_LIPOPROTEIN"/>
    <property type="match status" value="1"/>
</dbReference>
<dbReference type="AlphaFoldDB" id="A0A1V2W079"/>